<protein>
    <submittedName>
        <fullName evidence="1">Uncharacterized protein</fullName>
    </submittedName>
</protein>
<keyword evidence="2" id="KW-1185">Reference proteome</keyword>
<gene>
    <name evidence="1" type="ORF">NDU88_000966</name>
</gene>
<name>A0AAV7KP56_PLEWA</name>
<evidence type="ECO:0000313" key="1">
    <source>
        <dbReference type="EMBL" id="KAJ1080775.1"/>
    </source>
</evidence>
<dbReference type="AlphaFoldDB" id="A0AAV7KP56"/>
<evidence type="ECO:0000313" key="2">
    <source>
        <dbReference type="Proteomes" id="UP001066276"/>
    </source>
</evidence>
<reference evidence="1" key="1">
    <citation type="journal article" date="2022" name="bioRxiv">
        <title>Sequencing and chromosome-scale assembly of the giantPleurodeles waltlgenome.</title>
        <authorList>
            <person name="Brown T."/>
            <person name="Elewa A."/>
            <person name="Iarovenko S."/>
            <person name="Subramanian E."/>
            <person name="Araus A.J."/>
            <person name="Petzold A."/>
            <person name="Susuki M."/>
            <person name="Suzuki K.-i.T."/>
            <person name="Hayashi T."/>
            <person name="Toyoda A."/>
            <person name="Oliveira C."/>
            <person name="Osipova E."/>
            <person name="Leigh N.D."/>
            <person name="Simon A."/>
            <person name="Yun M.H."/>
        </authorList>
    </citation>
    <scope>NUCLEOTIDE SEQUENCE</scope>
    <source>
        <strain evidence="1">20211129_DDA</strain>
        <tissue evidence="1">Liver</tissue>
    </source>
</reference>
<dbReference type="EMBL" id="JANPWB010000016">
    <property type="protein sequence ID" value="KAJ1080775.1"/>
    <property type="molecule type" value="Genomic_DNA"/>
</dbReference>
<dbReference type="Proteomes" id="UP001066276">
    <property type="component" value="Chromosome 12"/>
</dbReference>
<comment type="caution">
    <text evidence="1">The sequence shown here is derived from an EMBL/GenBank/DDBJ whole genome shotgun (WGS) entry which is preliminary data.</text>
</comment>
<proteinExistence type="predicted"/>
<sequence>MASSGLQHVPGSLNVLQILQSQLMVKACILRYLSRCTMLALRGALNELLAVLRVTGGFEDRLLVLKGRYDVDSLASLRRYGLVYSLSFSLPLHSWWLREIIYCKETIGQIYSIETWTFT</sequence>
<organism evidence="1 2">
    <name type="scientific">Pleurodeles waltl</name>
    <name type="common">Iberian ribbed newt</name>
    <dbReference type="NCBI Taxonomy" id="8319"/>
    <lineage>
        <taxon>Eukaryota</taxon>
        <taxon>Metazoa</taxon>
        <taxon>Chordata</taxon>
        <taxon>Craniata</taxon>
        <taxon>Vertebrata</taxon>
        <taxon>Euteleostomi</taxon>
        <taxon>Amphibia</taxon>
        <taxon>Batrachia</taxon>
        <taxon>Caudata</taxon>
        <taxon>Salamandroidea</taxon>
        <taxon>Salamandridae</taxon>
        <taxon>Pleurodelinae</taxon>
        <taxon>Pleurodeles</taxon>
    </lineage>
</organism>
<accession>A0AAV7KP56</accession>